<organism evidence="1 2">
    <name type="scientific">Mytilus edulis</name>
    <name type="common">Blue mussel</name>
    <dbReference type="NCBI Taxonomy" id="6550"/>
    <lineage>
        <taxon>Eukaryota</taxon>
        <taxon>Metazoa</taxon>
        <taxon>Spiralia</taxon>
        <taxon>Lophotrochozoa</taxon>
        <taxon>Mollusca</taxon>
        <taxon>Bivalvia</taxon>
        <taxon>Autobranchia</taxon>
        <taxon>Pteriomorphia</taxon>
        <taxon>Mytilida</taxon>
        <taxon>Mytiloidea</taxon>
        <taxon>Mytilidae</taxon>
        <taxon>Mytilinae</taxon>
        <taxon>Mytilus</taxon>
    </lineage>
</organism>
<protein>
    <submittedName>
        <fullName evidence="1">Uncharacterized protein</fullName>
    </submittedName>
</protein>
<dbReference type="OrthoDB" id="10001248at2759"/>
<proteinExistence type="predicted"/>
<dbReference type="EMBL" id="CAJPWZ010001357">
    <property type="protein sequence ID" value="CAG2213515.1"/>
    <property type="molecule type" value="Genomic_DNA"/>
</dbReference>
<sequence length="175" mass="19371">MDYDKLELYIERQFELNAYIFFRVLKGKTYSVYSGKCVTTDLPSYPGKINCLPCAFCPVLTYTYSSLASMKQILLSIRPSATINHINTDAKLVLSTYYGSGDNKNEIDIYEFLVNGKKMEFSVTKGSCVPVGEHLPLTNGFADVGFMGITKGIKEHSVFDTSPECNRAGTVSPVG</sequence>
<reference evidence="1" key="1">
    <citation type="submission" date="2021-03" db="EMBL/GenBank/DDBJ databases">
        <authorList>
            <person name="Bekaert M."/>
        </authorList>
    </citation>
    <scope>NUCLEOTIDE SEQUENCE</scope>
</reference>
<accession>A0A8S3RUZ8</accession>
<dbReference type="Proteomes" id="UP000683360">
    <property type="component" value="Unassembled WGS sequence"/>
</dbReference>
<evidence type="ECO:0000313" key="2">
    <source>
        <dbReference type="Proteomes" id="UP000683360"/>
    </source>
</evidence>
<comment type="caution">
    <text evidence="1">The sequence shown here is derived from an EMBL/GenBank/DDBJ whole genome shotgun (WGS) entry which is preliminary data.</text>
</comment>
<name>A0A8S3RUZ8_MYTED</name>
<evidence type="ECO:0000313" key="1">
    <source>
        <dbReference type="EMBL" id="CAG2213515.1"/>
    </source>
</evidence>
<keyword evidence="2" id="KW-1185">Reference proteome</keyword>
<gene>
    <name evidence="1" type="ORF">MEDL_27425</name>
</gene>
<dbReference type="AlphaFoldDB" id="A0A8S3RUZ8"/>